<comment type="caution">
    <text evidence="3">The sequence shown here is derived from an EMBL/GenBank/DDBJ whole genome shotgun (WGS) entry which is preliminary data.</text>
</comment>
<evidence type="ECO:0000313" key="3">
    <source>
        <dbReference type="EMBL" id="EME36346.1"/>
    </source>
</evidence>
<dbReference type="PANTHER" id="PTHR30290:SF83">
    <property type="entry name" value="ABC TRANSPORTER SUBSTRATE-BINDING PROTEIN"/>
    <property type="match status" value="1"/>
</dbReference>
<dbReference type="SUPFAM" id="SSF53850">
    <property type="entry name" value="Periplasmic binding protein-like II"/>
    <property type="match status" value="1"/>
</dbReference>
<dbReference type="Proteomes" id="UP000009877">
    <property type="component" value="Unassembled WGS sequence"/>
</dbReference>
<sequence length="543" mass="58984">MNPSFSRRGLLGAFALTSASALVLTACGGGGGEDSDGPITAFGTEPENPLVPTNTTEQGGGRVVTLIFVGLISYDDNSEAVNELAESIEANDDNTVWTIKIKSGKKFTNGEDITAQSFVDSWNYGAAAKNAQQGSYFFETIKGYDKVSAEGSEEDEMEGLVAVDDTTLEVTLSGPDSTFGNRLGYSSYAPMPPSAFDDMEAFGENPVGWGPYKMDGEGAWVHDQEMRLVKNEDYDGSTPAANDAVTFKIYQTAEAGYTDLVGGNLDLLDTIPPSNIEVSEDDLSGRLTNREYAGNYTFGIPYYLEGWSGEAGKLRRQAISKAIDREELIEVIFKGENTPAVDFTSPVVAGYDAEALKNTANAEFDADEAKKLWDQAEDIEPYNGNTFEIAYNADGGHKEWVDAVCNMIKNNLDIEAAGKSYPTFKELRTEANDGKLTSAFRSGWMADYPSLYNFLSAQYATDGSSNDAHYENKAFDDKLKEGLAASSDDEANKAFLEADDMLLEDLPAIPLYYPNRTSGYSEAVDNVSLTWNGEIDYTKVTRA</sequence>
<accession>M2XB98</accession>
<dbReference type="Pfam" id="PF00496">
    <property type="entry name" value="SBP_bac_5"/>
    <property type="match status" value="1"/>
</dbReference>
<gene>
    <name evidence="3" type="ORF">C884_00514</name>
</gene>
<dbReference type="GO" id="GO:0043190">
    <property type="term" value="C:ATP-binding cassette (ABC) transporter complex"/>
    <property type="evidence" value="ECO:0007669"/>
    <property type="project" value="InterPro"/>
</dbReference>
<feature type="domain" description="Solute-binding protein family 5" evidence="2">
    <location>
        <begin position="80"/>
        <end position="465"/>
    </location>
</feature>
<dbReference type="CDD" id="cd00995">
    <property type="entry name" value="PBP2_NikA_DppA_OppA_like"/>
    <property type="match status" value="1"/>
</dbReference>
<proteinExistence type="predicted"/>
<keyword evidence="4" id="KW-1185">Reference proteome</keyword>
<dbReference type="GO" id="GO:1904680">
    <property type="term" value="F:peptide transmembrane transporter activity"/>
    <property type="evidence" value="ECO:0007669"/>
    <property type="project" value="TreeGrafter"/>
</dbReference>
<dbReference type="RefSeq" id="WP_006214936.1">
    <property type="nucleotide sequence ID" value="NZ_ANHZ02000015.1"/>
</dbReference>
<dbReference type="InterPro" id="IPR030678">
    <property type="entry name" value="Peptide/Ni-bd"/>
</dbReference>
<evidence type="ECO:0000313" key="4">
    <source>
        <dbReference type="Proteomes" id="UP000009877"/>
    </source>
</evidence>
<dbReference type="PROSITE" id="PS51257">
    <property type="entry name" value="PROKAR_LIPOPROTEIN"/>
    <property type="match status" value="1"/>
</dbReference>
<organism evidence="3 4">
    <name type="scientific">Kocuria palustris PEL</name>
    <dbReference type="NCBI Taxonomy" id="1236550"/>
    <lineage>
        <taxon>Bacteria</taxon>
        <taxon>Bacillati</taxon>
        <taxon>Actinomycetota</taxon>
        <taxon>Actinomycetes</taxon>
        <taxon>Micrococcales</taxon>
        <taxon>Micrococcaceae</taxon>
        <taxon>Kocuria</taxon>
    </lineage>
</organism>
<dbReference type="PANTHER" id="PTHR30290">
    <property type="entry name" value="PERIPLASMIC BINDING COMPONENT OF ABC TRANSPORTER"/>
    <property type="match status" value="1"/>
</dbReference>
<dbReference type="AlphaFoldDB" id="M2XB98"/>
<dbReference type="PIRSF" id="PIRSF002741">
    <property type="entry name" value="MppA"/>
    <property type="match status" value="1"/>
</dbReference>
<reference evidence="3 4" key="1">
    <citation type="journal article" date="2014" name="Genome Announc.">
        <title>Draft Genome Sequence of Kocuria palustris PEL.</title>
        <authorList>
            <person name="Sharma G."/>
            <person name="Khatri I."/>
            <person name="Subramanian S."/>
        </authorList>
    </citation>
    <scope>NUCLEOTIDE SEQUENCE [LARGE SCALE GENOMIC DNA]</scope>
    <source>
        <strain evidence="3 4">PEL</strain>
    </source>
</reference>
<dbReference type="InterPro" id="IPR000914">
    <property type="entry name" value="SBP_5_dom"/>
</dbReference>
<evidence type="ECO:0000259" key="2">
    <source>
        <dbReference type="Pfam" id="PF00496"/>
    </source>
</evidence>
<dbReference type="Gene3D" id="3.90.76.10">
    <property type="entry name" value="Dipeptide-binding Protein, Domain 1"/>
    <property type="match status" value="1"/>
</dbReference>
<protein>
    <submittedName>
        <fullName evidence="3">Oligopeptide ABC transporter, periplasmic oligopeptide-binding protein OppA</fullName>
    </submittedName>
</protein>
<keyword evidence="1" id="KW-0732">Signal</keyword>
<dbReference type="STRING" id="71999.KPaMU14_03335"/>
<dbReference type="GO" id="GO:0015833">
    <property type="term" value="P:peptide transport"/>
    <property type="evidence" value="ECO:0007669"/>
    <property type="project" value="TreeGrafter"/>
</dbReference>
<evidence type="ECO:0000256" key="1">
    <source>
        <dbReference type="SAM" id="SignalP"/>
    </source>
</evidence>
<dbReference type="GO" id="GO:0042597">
    <property type="term" value="C:periplasmic space"/>
    <property type="evidence" value="ECO:0007669"/>
    <property type="project" value="UniProtKB-ARBA"/>
</dbReference>
<dbReference type="EMBL" id="ANHZ02000015">
    <property type="protein sequence ID" value="EME36346.1"/>
    <property type="molecule type" value="Genomic_DNA"/>
</dbReference>
<dbReference type="InterPro" id="IPR039424">
    <property type="entry name" value="SBP_5"/>
</dbReference>
<dbReference type="Gene3D" id="3.10.105.10">
    <property type="entry name" value="Dipeptide-binding Protein, Domain 3"/>
    <property type="match status" value="1"/>
</dbReference>
<name>M2XB98_9MICC</name>
<dbReference type="Gene3D" id="3.40.190.10">
    <property type="entry name" value="Periplasmic binding protein-like II"/>
    <property type="match status" value="1"/>
</dbReference>
<feature type="chain" id="PRO_5004028565" evidence="1">
    <location>
        <begin position="22"/>
        <end position="543"/>
    </location>
</feature>
<feature type="signal peptide" evidence="1">
    <location>
        <begin position="1"/>
        <end position="21"/>
    </location>
</feature>